<comment type="caution">
    <text evidence="3">The sequence shown here is derived from an EMBL/GenBank/DDBJ whole genome shotgun (WGS) entry which is preliminary data.</text>
</comment>
<gene>
    <name evidence="3" type="ORF">GGR43_004198</name>
</gene>
<keyword evidence="4" id="KW-1185">Reference proteome</keyword>
<evidence type="ECO:0000313" key="3">
    <source>
        <dbReference type="EMBL" id="MBB3928454.1"/>
    </source>
</evidence>
<dbReference type="InterPro" id="IPR029063">
    <property type="entry name" value="SAM-dependent_MTases_sf"/>
</dbReference>
<evidence type="ECO:0000259" key="1">
    <source>
        <dbReference type="Pfam" id="PF08242"/>
    </source>
</evidence>
<protein>
    <submittedName>
        <fullName evidence="3">SAM-dependent methyltransferase</fullName>
    </submittedName>
</protein>
<evidence type="ECO:0000259" key="2">
    <source>
        <dbReference type="Pfam" id="PF10119"/>
    </source>
</evidence>
<dbReference type="CDD" id="cd02440">
    <property type="entry name" value="AdoMet_MTases"/>
    <property type="match status" value="1"/>
</dbReference>
<dbReference type="PANTHER" id="PTHR43861">
    <property type="entry name" value="TRANS-ACONITATE 2-METHYLTRANSFERASE-RELATED"/>
    <property type="match status" value="1"/>
</dbReference>
<dbReference type="AlphaFoldDB" id="A0A7W6FSU5"/>
<dbReference type="GO" id="GO:0008168">
    <property type="term" value="F:methyltransferase activity"/>
    <property type="evidence" value="ECO:0007669"/>
    <property type="project" value="UniProtKB-KW"/>
</dbReference>
<dbReference type="PANTHER" id="PTHR43861:SF1">
    <property type="entry name" value="TRANS-ACONITATE 2-METHYLTRANSFERASE"/>
    <property type="match status" value="1"/>
</dbReference>
<dbReference type="EMBL" id="JACIDT010000024">
    <property type="protein sequence ID" value="MBB3928454.1"/>
    <property type="molecule type" value="Genomic_DNA"/>
</dbReference>
<feature type="domain" description="Methyltransferase regulatory" evidence="2">
    <location>
        <begin position="218"/>
        <end position="298"/>
    </location>
</feature>
<reference evidence="3 4" key="1">
    <citation type="submission" date="2020-08" db="EMBL/GenBank/DDBJ databases">
        <title>Genomic Encyclopedia of Type Strains, Phase IV (KMG-IV): sequencing the most valuable type-strain genomes for metagenomic binning, comparative biology and taxonomic classification.</title>
        <authorList>
            <person name="Goeker M."/>
        </authorList>
    </citation>
    <scope>NUCLEOTIDE SEQUENCE [LARGE SCALE GENOMIC DNA]</scope>
    <source>
        <strain evidence="3 4">DSM 26189</strain>
    </source>
</reference>
<dbReference type="GO" id="GO:0032259">
    <property type="term" value="P:methylation"/>
    <property type="evidence" value="ECO:0007669"/>
    <property type="project" value="UniProtKB-KW"/>
</dbReference>
<keyword evidence="3" id="KW-0808">Transferase</keyword>
<dbReference type="Pfam" id="PF08242">
    <property type="entry name" value="Methyltransf_12"/>
    <property type="match status" value="1"/>
</dbReference>
<evidence type="ECO:0000313" key="4">
    <source>
        <dbReference type="Proteomes" id="UP000571950"/>
    </source>
</evidence>
<dbReference type="Pfam" id="PF10119">
    <property type="entry name" value="MethyTransf_Reg"/>
    <property type="match status" value="1"/>
</dbReference>
<dbReference type="Gene3D" id="3.40.50.150">
    <property type="entry name" value="Vaccinia Virus protein VP39"/>
    <property type="match status" value="1"/>
</dbReference>
<name>A0A7W6FSU5_9SPHN</name>
<dbReference type="InterPro" id="IPR018773">
    <property type="entry name" value="MeTrfase_reg_dom_prd"/>
</dbReference>
<dbReference type="SUPFAM" id="SSF53335">
    <property type="entry name" value="S-adenosyl-L-methionine-dependent methyltransferases"/>
    <property type="match status" value="1"/>
</dbReference>
<accession>A0A7W6FSU5</accession>
<keyword evidence="3" id="KW-0489">Methyltransferase</keyword>
<proteinExistence type="predicted"/>
<sequence>MGGYITDLVYPGLFHRETAPRWMAAAVAAIGQKMPDCDGPFRYLDLGCGVGLNTALLAAANPQGRFVGVDMNPRHVEQAQAYAALLPNLSFVQAGFDEVADGRVELPDAGQPFDFIVAQGVYSWIAPDRQADLRRIVRDRLAPGGLAYLHYTAHPGHSVFAGAQAMMRRVAATMQGDSARALSASLAVLRGLEQGGAGYLHQHPAVGKMLFDGSVDAAALAHDLLAPDWAALHAADVIEAMEDAGCAFVGSAALLDNVDALSVPGAALDLIARIGDLKARETARDLARNQSVRRDLYRRGLQGLPVEAYRAQLEALRYGALPAMRASGDLTVAMPIGPIAVEAALVDPIRAHLARGAASFHELIAAHPAGHAPGALIRAVLMLMAAGEIHPVAADGADGAGALRLNRLLAEEGAGPGWLAAPGIGSAIAVDATEMAVAGALLSDPALEGEALLAAARQDAQDWDEERGAAAVRFGLPLWRALGAVPA</sequence>
<dbReference type="Proteomes" id="UP000571950">
    <property type="component" value="Unassembled WGS sequence"/>
</dbReference>
<dbReference type="InterPro" id="IPR013217">
    <property type="entry name" value="Methyltransf_12"/>
</dbReference>
<feature type="domain" description="Methyltransferase type 12" evidence="1">
    <location>
        <begin position="44"/>
        <end position="146"/>
    </location>
</feature>
<organism evidence="3 4">
    <name type="scientific">Sphingobium jiangsuense</name>
    <dbReference type="NCBI Taxonomy" id="870476"/>
    <lineage>
        <taxon>Bacteria</taxon>
        <taxon>Pseudomonadati</taxon>
        <taxon>Pseudomonadota</taxon>
        <taxon>Alphaproteobacteria</taxon>
        <taxon>Sphingomonadales</taxon>
        <taxon>Sphingomonadaceae</taxon>
        <taxon>Sphingobium</taxon>
    </lineage>
</organism>
<dbReference type="RefSeq" id="WP_188073730.1">
    <property type="nucleotide sequence ID" value="NZ_BSPS01000112.1"/>
</dbReference>